<gene>
    <name evidence="9 11" type="primary">trpA</name>
    <name evidence="11" type="ORF">HON47_00405</name>
</gene>
<evidence type="ECO:0000256" key="1">
    <source>
        <dbReference type="ARBA" id="ARBA00003365"/>
    </source>
</evidence>
<proteinExistence type="inferred from homology"/>
<evidence type="ECO:0000256" key="10">
    <source>
        <dbReference type="RuleBase" id="RU003662"/>
    </source>
</evidence>
<reference evidence="11" key="1">
    <citation type="journal article" date="2021" name="ISME J.">
        <title>Mercury methylation by metabolically versatile and cosmopolitan marine bacteria.</title>
        <authorList>
            <person name="Lin H."/>
            <person name="Ascher D.B."/>
            <person name="Myung Y."/>
            <person name="Lamborg C.H."/>
            <person name="Hallam S.J."/>
            <person name="Gionfriddo C.M."/>
            <person name="Holt K.E."/>
            <person name="Moreau J.W."/>
        </authorList>
    </citation>
    <scope>NUCLEOTIDE SEQUENCE</scope>
    <source>
        <strain evidence="11">SI075_bin30</strain>
    </source>
</reference>
<comment type="similarity">
    <text evidence="9 10">Belongs to the TrpA family.</text>
</comment>
<evidence type="ECO:0000313" key="11">
    <source>
        <dbReference type="EMBL" id="MBT4870021.1"/>
    </source>
</evidence>
<protein>
    <recommendedName>
        <fullName evidence="9">Tryptophan synthase alpha chain</fullName>
        <ecNumber evidence="9">4.2.1.20</ecNumber>
    </recommendedName>
</protein>
<keyword evidence="4 9" id="KW-0028">Amino-acid biosynthesis</keyword>
<dbReference type="GO" id="GO:0005829">
    <property type="term" value="C:cytosol"/>
    <property type="evidence" value="ECO:0007669"/>
    <property type="project" value="TreeGrafter"/>
</dbReference>
<accession>A0A8T5GDH7</accession>
<evidence type="ECO:0000256" key="6">
    <source>
        <dbReference type="ARBA" id="ARBA00023141"/>
    </source>
</evidence>
<dbReference type="PROSITE" id="PS00167">
    <property type="entry name" value="TRP_SYNTHASE_ALPHA"/>
    <property type="match status" value="1"/>
</dbReference>
<dbReference type="Proteomes" id="UP000722459">
    <property type="component" value="Unassembled WGS sequence"/>
</dbReference>
<dbReference type="FunFam" id="3.20.20.70:FF:000037">
    <property type="entry name" value="Tryptophan synthase alpha chain"/>
    <property type="match status" value="1"/>
</dbReference>
<comment type="function">
    <text evidence="1 9">The alpha subunit is responsible for the aldol cleavage of indoleglycerol phosphate to indole and glyceraldehyde 3-phosphate.</text>
</comment>
<feature type="active site" description="Proton acceptor" evidence="9">
    <location>
        <position position="37"/>
    </location>
</feature>
<evidence type="ECO:0000256" key="8">
    <source>
        <dbReference type="ARBA" id="ARBA00049047"/>
    </source>
</evidence>
<dbReference type="SUPFAM" id="SSF51366">
    <property type="entry name" value="Ribulose-phoshate binding barrel"/>
    <property type="match status" value="1"/>
</dbReference>
<feature type="active site" description="Proton acceptor" evidence="9">
    <location>
        <position position="48"/>
    </location>
</feature>
<evidence type="ECO:0000256" key="2">
    <source>
        <dbReference type="ARBA" id="ARBA00004733"/>
    </source>
</evidence>
<dbReference type="NCBIfam" id="TIGR00262">
    <property type="entry name" value="trpA"/>
    <property type="match status" value="1"/>
</dbReference>
<dbReference type="PANTHER" id="PTHR43406">
    <property type="entry name" value="TRYPTOPHAN SYNTHASE, ALPHA CHAIN"/>
    <property type="match status" value="1"/>
</dbReference>
<comment type="catalytic activity">
    <reaction evidence="8 9">
        <text>(1S,2R)-1-C-(indol-3-yl)glycerol 3-phosphate + L-serine = D-glyceraldehyde 3-phosphate + L-tryptophan + H2O</text>
        <dbReference type="Rhea" id="RHEA:10532"/>
        <dbReference type="ChEBI" id="CHEBI:15377"/>
        <dbReference type="ChEBI" id="CHEBI:33384"/>
        <dbReference type="ChEBI" id="CHEBI:57912"/>
        <dbReference type="ChEBI" id="CHEBI:58866"/>
        <dbReference type="ChEBI" id="CHEBI:59776"/>
        <dbReference type="EC" id="4.2.1.20"/>
    </reaction>
</comment>
<name>A0A8T5GDH7_9ARCH</name>
<comment type="subunit">
    <text evidence="3 9">Tetramer of two alpha and two beta chains.</text>
</comment>
<dbReference type="CDD" id="cd04724">
    <property type="entry name" value="Tryptophan_synthase_alpha"/>
    <property type="match status" value="1"/>
</dbReference>
<organism evidence="11 12">
    <name type="scientific">Candidatus Iainarchaeum sp</name>
    <dbReference type="NCBI Taxonomy" id="3101447"/>
    <lineage>
        <taxon>Archaea</taxon>
        <taxon>Candidatus Iainarchaeota</taxon>
        <taxon>Candidatus Iainarchaeia</taxon>
        <taxon>Candidatus Iainarchaeales</taxon>
        <taxon>Candidatus Iainarchaeaceae</taxon>
        <taxon>Candidatus Iainarchaeum</taxon>
    </lineage>
</organism>
<keyword evidence="6 9" id="KW-0057">Aromatic amino acid biosynthesis</keyword>
<dbReference type="Gene3D" id="3.20.20.70">
    <property type="entry name" value="Aldolase class I"/>
    <property type="match status" value="1"/>
</dbReference>
<evidence type="ECO:0000256" key="4">
    <source>
        <dbReference type="ARBA" id="ARBA00022605"/>
    </source>
</evidence>
<dbReference type="GO" id="GO:0004834">
    <property type="term" value="F:tryptophan synthase activity"/>
    <property type="evidence" value="ECO:0007669"/>
    <property type="project" value="UniProtKB-UniRule"/>
</dbReference>
<dbReference type="InterPro" id="IPR011060">
    <property type="entry name" value="RibuloseP-bd_barrel"/>
</dbReference>
<sequence>MFKSKAFMPFVVLGDPNYEESIKIIKGLIDNGADALELGFAFSDPIADGPVIQKANNRALASGITTEKSFSIIEKIRKESNIPISVMLSYNLVYNFGTEEFYQKCSNLSIDAILCPDIPLEESKELIKYAREYDVHQVFLVSPTTTVDRMKKLNEVCSGYIYLVSLLGTTGTRSELSKKLPSLIKTVKKEMNLPVYVGFGISKIEHVEDILKAGADGAICGSAFCKLIENNEKNASEEISRLCKELTEPLKKIKEFE</sequence>
<evidence type="ECO:0000256" key="9">
    <source>
        <dbReference type="HAMAP-Rule" id="MF_00131"/>
    </source>
</evidence>
<dbReference type="InterPro" id="IPR002028">
    <property type="entry name" value="Trp_synthase_suA"/>
</dbReference>
<comment type="pathway">
    <text evidence="2 9">Amino-acid biosynthesis; L-tryptophan biosynthesis; L-tryptophan from chorismate: step 5/5.</text>
</comment>
<keyword evidence="7 9" id="KW-0456">Lyase</keyword>
<comment type="caution">
    <text evidence="11">The sequence shown here is derived from an EMBL/GenBank/DDBJ whole genome shotgun (WGS) entry which is preliminary data.</text>
</comment>
<dbReference type="AlphaFoldDB" id="A0A8T5GDH7"/>
<dbReference type="EMBL" id="JABJNZ010000012">
    <property type="protein sequence ID" value="MBT4870021.1"/>
    <property type="molecule type" value="Genomic_DNA"/>
</dbReference>
<evidence type="ECO:0000313" key="12">
    <source>
        <dbReference type="Proteomes" id="UP000722459"/>
    </source>
</evidence>
<dbReference type="HAMAP" id="MF_00131">
    <property type="entry name" value="Trp_synth_alpha"/>
    <property type="match status" value="1"/>
</dbReference>
<dbReference type="InterPro" id="IPR018204">
    <property type="entry name" value="Trp_synthase_alpha_AS"/>
</dbReference>
<dbReference type="EC" id="4.2.1.20" evidence="9"/>
<dbReference type="PANTHER" id="PTHR43406:SF1">
    <property type="entry name" value="TRYPTOPHAN SYNTHASE ALPHA CHAIN, CHLOROPLASTIC"/>
    <property type="match status" value="1"/>
</dbReference>
<evidence type="ECO:0000256" key="7">
    <source>
        <dbReference type="ARBA" id="ARBA00023239"/>
    </source>
</evidence>
<dbReference type="InterPro" id="IPR013785">
    <property type="entry name" value="Aldolase_TIM"/>
</dbReference>
<keyword evidence="5 9" id="KW-0822">Tryptophan biosynthesis</keyword>
<evidence type="ECO:0000256" key="5">
    <source>
        <dbReference type="ARBA" id="ARBA00022822"/>
    </source>
</evidence>
<evidence type="ECO:0000256" key="3">
    <source>
        <dbReference type="ARBA" id="ARBA00011270"/>
    </source>
</evidence>
<dbReference type="Pfam" id="PF00290">
    <property type="entry name" value="Trp_syntA"/>
    <property type="match status" value="1"/>
</dbReference>